<keyword evidence="7" id="KW-0408">Iron</keyword>
<evidence type="ECO:0000256" key="8">
    <source>
        <dbReference type="ARBA" id="ARBA00023065"/>
    </source>
</evidence>
<evidence type="ECO:0000313" key="13">
    <source>
        <dbReference type="Proteomes" id="UP000381693"/>
    </source>
</evidence>
<sequence length="910" mass="100847">MSDTVSFSFADRALFVHLPRRFDRIPSPLCAILGAILFFGPFFTTETLRASSSQAIGQDGGPGSPATAGGSEEGGAGEDGPHPPKTDPQSTPVTLPAVQVSATSEWTSPELTSGEPNAPILPTSAPVISTYGFPTDVMDTPRQITPVNQTLLKAAGTLYQGYIDPISLSSILPTAYTQLNGGVNDSITIRGRQALPYINGIEVTLQNNAQAMVPWSWNMVESMDIQEGPANAVFGATQASTGSVNYITKQPYFDKFRGRVWDTTGMYQQELWGADAGGPINDKLAWRFSYMGQDQGSYYQYMYNRQQNFYFALGAKPYENYTLDLYADYGMYDFYPQFADMMNRPTNALIRNGLYSTGTVPGFPTAVAQGGPYTGSPQNPAYSTYAGPLVGINRRATLWSPYGSGEGNTGLAQLIQRVTVSDNLSVVNNTMFWYSAATYLEPQVYMAQYAPGDYEIDNRTEVRWTYDPLADRPDRAETREERGLDSVFGRLLLHSTVDTGVEWHYQYNDDYMGQAVMSYSNAWSLANPMAPGLTNPALFYVPATSQFRSYINNPHGPNGGEWHIPGAPNNYYYEPLNGAGGTTYGDYWAIAPFYQHNLDITEKFSVNFGARATAYFWNYSTPPGPAGMPQIPNLTYASVDQASINPLIEVSPIYKPFPWLTTYFTYNWAYVTNAAAFGGAAPTFDAASFRLLNQLIEGGIKFNLWNEKLFVTAAGFSQNQALNNLGVPATLAQINGYEINIACQPDRHWWARLGYIFMHGIENWSALPHGPSMVQNYSTSMALQQALALDTSSVFPSGIYNMIGFPDQYASGTITYTSDSGLGVTFQGIAMSRQYLDYFYNTFIPSQYLFNVQIFYTQPRWEARFYIYNLSNQNYWLPFGVGSSGSRTFDETSIVAGWPFWVEGTVIWKF</sequence>
<evidence type="ECO:0008006" key="14">
    <source>
        <dbReference type="Google" id="ProtNLM"/>
    </source>
</evidence>
<keyword evidence="13" id="KW-1185">Reference proteome</keyword>
<evidence type="ECO:0000256" key="7">
    <source>
        <dbReference type="ARBA" id="ARBA00023004"/>
    </source>
</evidence>
<feature type="region of interest" description="Disordered" evidence="11">
    <location>
        <begin position="101"/>
        <end position="120"/>
    </location>
</feature>
<comment type="caution">
    <text evidence="12">The sequence shown here is derived from an EMBL/GenBank/DDBJ whole genome shotgun (WGS) entry which is preliminary data.</text>
</comment>
<reference evidence="12" key="1">
    <citation type="submission" date="2019-09" db="EMBL/GenBank/DDBJ databases">
        <authorList>
            <person name="Cremers G."/>
        </authorList>
    </citation>
    <scope>NUCLEOTIDE SEQUENCE [LARGE SCALE GENOMIC DNA]</scope>
    <source>
        <strain evidence="12">3B</strain>
    </source>
</reference>
<organism evidence="12 13">
    <name type="scientific">Methylacidimicrobium cyclopophantes</name>
    <dbReference type="NCBI Taxonomy" id="1041766"/>
    <lineage>
        <taxon>Bacteria</taxon>
        <taxon>Pseudomonadati</taxon>
        <taxon>Verrucomicrobiota</taxon>
        <taxon>Methylacidimicrobium</taxon>
    </lineage>
</organism>
<dbReference type="Gene3D" id="2.40.170.20">
    <property type="entry name" value="TonB-dependent receptor, beta-barrel domain"/>
    <property type="match status" value="1"/>
</dbReference>
<evidence type="ECO:0000256" key="4">
    <source>
        <dbReference type="ARBA" id="ARBA00022496"/>
    </source>
</evidence>
<dbReference type="EMBL" id="CABFUZ020000154">
    <property type="protein sequence ID" value="VVM07230.1"/>
    <property type="molecule type" value="Genomic_DNA"/>
</dbReference>
<dbReference type="PANTHER" id="PTHR32552">
    <property type="entry name" value="FERRICHROME IRON RECEPTOR-RELATED"/>
    <property type="match status" value="1"/>
</dbReference>
<evidence type="ECO:0000256" key="6">
    <source>
        <dbReference type="ARBA" id="ARBA00022729"/>
    </source>
</evidence>
<evidence type="ECO:0000313" key="12">
    <source>
        <dbReference type="EMBL" id="VVM07230.1"/>
    </source>
</evidence>
<dbReference type="RefSeq" id="WP_246189605.1">
    <property type="nucleotide sequence ID" value="NZ_CABFUZ020000154.1"/>
</dbReference>
<proteinExistence type="predicted"/>
<keyword evidence="3" id="KW-1134">Transmembrane beta strand</keyword>
<keyword evidence="2" id="KW-0813">Transport</keyword>
<dbReference type="InterPro" id="IPR039426">
    <property type="entry name" value="TonB-dep_rcpt-like"/>
</dbReference>
<keyword evidence="10" id="KW-0998">Cell outer membrane</keyword>
<keyword evidence="6" id="KW-0732">Signal</keyword>
<dbReference type="InterPro" id="IPR036942">
    <property type="entry name" value="Beta-barrel_TonB_sf"/>
</dbReference>
<evidence type="ECO:0000256" key="1">
    <source>
        <dbReference type="ARBA" id="ARBA00004571"/>
    </source>
</evidence>
<comment type="subcellular location">
    <subcellularLocation>
        <location evidence="1">Cell outer membrane</location>
        <topology evidence="1">Multi-pass membrane protein</topology>
    </subcellularLocation>
</comment>
<keyword evidence="5" id="KW-0812">Transmembrane</keyword>
<dbReference type="InterPro" id="IPR037066">
    <property type="entry name" value="Plug_dom_sf"/>
</dbReference>
<dbReference type="GO" id="GO:0015344">
    <property type="term" value="F:siderophore uptake transmembrane transporter activity"/>
    <property type="evidence" value="ECO:0007669"/>
    <property type="project" value="TreeGrafter"/>
</dbReference>
<protein>
    <recommendedName>
        <fullName evidence="14">TonB-dependent receptor plug domain-containing protein</fullName>
    </recommendedName>
</protein>
<evidence type="ECO:0000256" key="3">
    <source>
        <dbReference type="ARBA" id="ARBA00022452"/>
    </source>
</evidence>
<dbReference type="Gene3D" id="2.170.130.10">
    <property type="entry name" value="TonB-dependent receptor, plug domain"/>
    <property type="match status" value="1"/>
</dbReference>
<dbReference type="AlphaFoldDB" id="A0A5E6MFV1"/>
<keyword evidence="9" id="KW-0472">Membrane</keyword>
<dbReference type="SUPFAM" id="SSF56935">
    <property type="entry name" value="Porins"/>
    <property type="match status" value="1"/>
</dbReference>
<feature type="region of interest" description="Disordered" evidence="11">
    <location>
        <begin position="53"/>
        <end position="93"/>
    </location>
</feature>
<evidence type="ECO:0000256" key="9">
    <source>
        <dbReference type="ARBA" id="ARBA00023136"/>
    </source>
</evidence>
<dbReference type="PANTHER" id="PTHR32552:SF68">
    <property type="entry name" value="FERRICHROME OUTER MEMBRANE TRANSPORTER_PHAGE RECEPTOR"/>
    <property type="match status" value="1"/>
</dbReference>
<evidence type="ECO:0000256" key="5">
    <source>
        <dbReference type="ARBA" id="ARBA00022692"/>
    </source>
</evidence>
<accession>A0A5E6MFV1</accession>
<gene>
    <name evidence="12" type="ORF">MAMC_01519</name>
</gene>
<evidence type="ECO:0000256" key="11">
    <source>
        <dbReference type="SAM" id="MobiDB-lite"/>
    </source>
</evidence>
<evidence type="ECO:0000256" key="10">
    <source>
        <dbReference type="ARBA" id="ARBA00023237"/>
    </source>
</evidence>
<name>A0A5E6MFV1_9BACT</name>
<evidence type="ECO:0000256" key="2">
    <source>
        <dbReference type="ARBA" id="ARBA00022448"/>
    </source>
</evidence>
<dbReference type="GO" id="GO:0009279">
    <property type="term" value="C:cell outer membrane"/>
    <property type="evidence" value="ECO:0007669"/>
    <property type="project" value="UniProtKB-SubCell"/>
</dbReference>
<feature type="compositionally biased region" description="Polar residues" evidence="11">
    <location>
        <begin position="101"/>
        <end position="115"/>
    </location>
</feature>
<keyword evidence="4" id="KW-0410">Iron transport</keyword>
<keyword evidence="8" id="KW-0406">Ion transport</keyword>
<dbReference type="Proteomes" id="UP000381693">
    <property type="component" value="Unassembled WGS sequence"/>
</dbReference>